<evidence type="ECO:0000313" key="4">
    <source>
        <dbReference type="EMBL" id="BDZ51681.1"/>
    </source>
</evidence>
<dbReference type="EMBL" id="AP027732">
    <property type="protein sequence ID" value="BDZ51681.1"/>
    <property type="molecule type" value="Genomic_DNA"/>
</dbReference>
<comment type="similarity">
    <text evidence="1">Belongs to the bacterial sugar transferase family.</text>
</comment>
<keyword evidence="2" id="KW-1133">Transmembrane helix</keyword>
<gene>
    <name evidence="4" type="ORF">GCM10025867_39220</name>
</gene>
<feature type="domain" description="Bacterial sugar transferase" evidence="3">
    <location>
        <begin position="27"/>
        <end position="214"/>
    </location>
</feature>
<protein>
    <recommendedName>
        <fullName evidence="3">Bacterial sugar transferase domain-containing protein</fullName>
    </recommendedName>
</protein>
<feature type="transmembrane region" description="Helical" evidence="2">
    <location>
        <begin position="32"/>
        <end position="55"/>
    </location>
</feature>
<dbReference type="Proteomes" id="UP001321486">
    <property type="component" value="Chromosome"/>
</dbReference>
<dbReference type="RefSeq" id="WP_286344389.1">
    <property type="nucleotide sequence ID" value="NZ_AP027732.1"/>
</dbReference>
<dbReference type="Pfam" id="PF02397">
    <property type="entry name" value="Bac_transf"/>
    <property type="match status" value="1"/>
</dbReference>
<dbReference type="PANTHER" id="PTHR30576:SF10">
    <property type="entry name" value="SLL5057 PROTEIN"/>
    <property type="match status" value="1"/>
</dbReference>
<keyword evidence="5" id="KW-1185">Reference proteome</keyword>
<keyword evidence="2" id="KW-0472">Membrane</keyword>
<dbReference type="PANTHER" id="PTHR30576">
    <property type="entry name" value="COLANIC BIOSYNTHESIS UDP-GLUCOSE LIPID CARRIER TRANSFERASE"/>
    <property type="match status" value="1"/>
</dbReference>
<evidence type="ECO:0000313" key="5">
    <source>
        <dbReference type="Proteomes" id="UP001321486"/>
    </source>
</evidence>
<sequence length="220" mass="24170">MSVLTRPDVTTAHPTFRSGDSATSGVKRAIDLLGSGLGLILLLPLLVVVALLVAVTSRGGALYRQTRVGLDGQTFSMVKFRTMRSDSEDHLARLKEGAERDGPLFKLVDDPRITPVGRILRRFSIDELPQLWNVLRGDMSLVGPRPALPCEVDEYCPRALRRLEATPGMTGAWQVGGRSTLGWQAGLDLDLHYVQHWSLRYDAVLLVKTVRAVITPIGAY</sequence>
<accession>A0ABN6Y3M7</accession>
<dbReference type="InterPro" id="IPR003362">
    <property type="entry name" value="Bact_transf"/>
</dbReference>
<organism evidence="4 5">
    <name type="scientific">Frondihabitans sucicola</name>
    <dbReference type="NCBI Taxonomy" id="1268041"/>
    <lineage>
        <taxon>Bacteria</taxon>
        <taxon>Bacillati</taxon>
        <taxon>Actinomycetota</taxon>
        <taxon>Actinomycetes</taxon>
        <taxon>Micrococcales</taxon>
        <taxon>Microbacteriaceae</taxon>
        <taxon>Frondihabitans</taxon>
    </lineage>
</organism>
<evidence type="ECO:0000259" key="3">
    <source>
        <dbReference type="Pfam" id="PF02397"/>
    </source>
</evidence>
<keyword evidence="2" id="KW-0812">Transmembrane</keyword>
<evidence type="ECO:0000256" key="1">
    <source>
        <dbReference type="ARBA" id="ARBA00006464"/>
    </source>
</evidence>
<reference evidence="5" key="1">
    <citation type="journal article" date="2019" name="Int. J. Syst. Evol. Microbiol.">
        <title>The Global Catalogue of Microorganisms (GCM) 10K type strain sequencing project: providing services to taxonomists for standard genome sequencing and annotation.</title>
        <authorList>
            <consortium name="The Broad Institute Genomics Platform"/>
            <consortium name="The Broad Institute Genome Sequencing Center for Infectious Disease"/>
            <person name="Wu L."/>
            <person name="Ma J."/>
        </authorList>
    </citation>
    <scope>NUCLEOTIDE SEQUENCE [LARGE SCALE GENOMIC DNA]</scope>
    <source>
        <strain evidence="5">NBRC 108728</strain>
    </source>
</reference>
<proteinExistence type="inferred from homology"/>
<name>A0ABN6Y3M7_9MICO</name>
<evidence type="ECO:0000256" key="2">
    <source>
        <dbReference type="SAM" id="Phobius"/>
    </source>
</evidence>